<dbReference type="HAMAP" id="MF_01926">
    <property type="entry name" value="PurS"/>
    <property type="match status" value="1"/>
</dbReference>
<keyword evidence="5" id="KW-0067">ATP-binding</keyword>
<dbReference type="GO" id="GO:0006164">
    <property type="term" value="P:purine nucleotide biosynthetic process"/>
    <property type="evidence" value="ECO:0007669"/>
    <property type="project" value="UniProtKB-KW"/>
</dbReference>
<protein>
    <submittedName>
        <fullName evidence="6">Uncharacterized protein</fullName>
    </submittedName>
</protein>
<evidence type="ECO:0000256" key="1">
    <source>
        <dbReference type="ARBA" id="ARBA00022490"/>
    </source>
</evidence>
<dbReference type="InterPro" id="IPR036604">
    <property type="entry name" value="PurS-like_sf"/>
</dbReference>
<evidence type="ECO:0000256" key="4">
    <source>
        <dbReference type="ARBA" id="ARBA00022755"/>
    </source>
</evidence>
<dbReference type="EMBL" id="UINC01057060">
    <property type="protein sequence ID" value="SVB77816.1"/>
    <property type="molecule type" value="Genomic_DNA"/>
</dbReference>
<dbReference type="GO" id="GO:0005524">
    <property type="term" value="F:ATP binding"/>
    <property type="evidence" value="ECO:0007669"/>
    <property type="project" value="UniProtKB-KW"/>
</dbReference>
<dbReference type="AlphaFoldDB" id="A0A382GRQ2"/>
<keyword evidence="3" id="KW-0547">Nucleotide-binding</keyword>
<sequence length="83" mass="9546">MKISIIITLKKNVLDPQGLVIQKTLNGMGFNNVEKVRQGKFFEIELRETDKKKAKDKAEEICKKLLANLVIEDYKIIDTLNNI</sequence>
<organism evidence="6">
    <name type="scientific">marine metagenome</name>
    <dbReference type="NCBI Taxonomy" id="408172"/>
    <lineage>
        <taxon>unclassified sequences</taxon>
        <taxon>metagenomes</taxon>
        <taxon>ecological metagenomes</taxon>
    </lineage>
</organism>
<dbReference type="PANTHER" id="PTHR34696">
    <property type="entry name" value="PHOSPHORIBOSYLFORMYLGLYCINAMIDINE SYNTHASE SUBUNIT PURS"/>
    <property type="match status" value="1"/>
</dbReference>
<dbReference type="GO" id="GO:0016874">
    <property type="term" value="F:ligase activity"/>
    <property type="evidence" value="ECO:0007669"/>
    <property type="project" value="UniProtKB-KW"/>
</dbReference>
<dbReference type="NCBIfam" id="NF004630">
    <property type="entry name" value="PRK05974.1"/>
    <property type="match status" value="1"/>
</dbReference>
<dbReference type="PANTHER" id="PTHR34696:SF1">
    <property type="entry name" value="PHOSPHORIBOSYLFORMYLGLYCINAMIDINE SYNTHASE SUBUNIT PURS"/>
    <property type="match status" value="1"/>
</dbReference>
<keyword evidence="2" id="KW-0436">Ligase</keyword>
<keyword evidence="1" id="KW-0963">Cytoplasm</keyword>
<dbReference type="Gene3D" id="3.30.1280.10">
    <property type="entry name" value="Phosphoribosylformylglycinamidine synthase subunit PurS"/>
    <property type="match status" value="1"/>
</dbReference>
<evidence type="ECO:0000256" key="2">
    <source>
        <dbReference type="ARBA" id="ARBA00022598"/>
    </source>
</evidence>
<proteinExistence type="inferred from homology"/>
<accession>A0A382GRQ2</accession>
<name>A0A382GRQ2_9ZZZZ</name>
<dbReference type="InterPro" id="IPR003850">
    <property type="entry name" value="PurS"/>
</dbReference>
<dbReference type="NCBIfam" id="TIGR00302">
    <property type="entry name" value="phosphoribosylformylglycinamidine synthase subunit PurS"/>
    <property type="match status" value="1"/>
</dbReference>
<gene>
    <name evidence="6" type="ORF">METZ01_LOCUS230670</name>
</gene>
<reference evidence="6" key="1">
    <citation type="submission" date="2018-05" db="EMBL/GenBank/DDBJ databases">
        <authorList>
            <person name="Lanie J.A."/>
            <person name="Ng W.-L."/>
            <person name="Kazmierczak K.M."/>
            <person name="Andrzejewski T.M."/>
            <person name="Davidsen T.M."/>
            <person name="Wayne K.J."/>
            <person name="Tettelin H."/>
            <person name="Glass J.I."/>
            <person name="Rusch D."/>
            <person name="Podicherti R."/>
            <person name="Tsui H.-C.T."/>
            <person name="Winkler M.E."/>
        </authorList>
    </citation>
    <scope>NUCLEOTIDE SEQUENCE</scope>
</reference>
<dbReference type="SUPFAM" id="SSF82697">
    <property type="entry name" value="PurS-like"/>
    <property type="match status" value="1"/>
</dbReference>
<evidence type="ECO:0000256" key="5">
    <source>
        <dbReference type="ARBA" id="ARBA00022840"/>
    </source>
</evidence>
<evidence type="ECO:0000313" key="6">
    <source>
        <dbReference type="EMBL" id="SVB77816.1"/>
    </source>
</evidence>
<keyword evidence="4" id="KW-0658">Purine biosynthesis</keyword>
<dbReference type="Pfam" id="PF02700">
    <property type="entry name" value="PurS"/>
    <property type="match status" value="1"/>
</dbReference>
<evidence type="ECO:0000256" key="3">
    <source>
        <dbReference type="ARBA" id="ARBA00022741"/>
    </source>
</evidence>